<gene>
    <name evidence="2" type="ORF">AAG570_005289</name>
</gene>
<organism evidence="2 3">
    <name type="scientific">Ranatra chinensis</name>
    <dbReference type="NCBI Taxonomy" id="642074"/>
    <lineage>
        <taxon>Eukaryota</taxon>
        <taxon>Metazoa</taxon>
        <taxon>Ecdysozoa</taxon>
        <taxon>Arthropoda</taxon>
        <taxon>Hexapoda</taxon>
        <taxon>Insecta</taxon>
        <taxon>Pterygota</taxon>
        <taxon>Neoptera</taxon>
        <taxon>Paraneoptera</taxon>
        <taxon>Hemiptera</taxon>
        <taxon>Heteroptera</taxon>
        <taxon>Panheteroptera</taxon>
        <taxon>Nepomorpha</taxon>
        <taxon>Nepidae</taxon>
        <taxon>Ranatrinae</taxon>
        <taxon>Ranatra</taxon>
    </lineage>
</organism>
<dbReference type="AlphaFoldDB" id="A0ABD0YLS8"/>
<sequence>MTHSTRVEGAVEAPVRSVSFVPLKTETPPQPSGGAMVPQPSPSLGFVFGENLRERVVEPAVTPESSSNVTKISESASGAGSETEPKTNGTTTEMLFTAGAKREIPEKAVVSKYHILLLLSGVTPILGVDDLSSTIRVWRKCCIFRKNPIKESGGKTLSEAAREYEEARAVKRKYEAVTVVTGEEEESNVLQVIWGGMSVGRASHKSLRITAMDSSQVIKVFLVVASPKEIDQLQKALEWRVNNLKKMDESEENCQSKKTKPENQEEVSG</sequence>
<name>A0ABD0YLS8_9HEMI</name>
<comment type="caution">
    <text evidence="2">The sequence shown here is derived from an EMBL/GenBank/DDBJ whole genome shotgun (WGS) entry which is preliminary data.</text>
</comment>
<dbReference type="InterPro" id="IPR011993">
    <property type="entry name" value="PH-like_dom_sf"/>
</dbReference>
<feature type="region of interest" description="Disordered" evidence="1">
    <location>
        <begin position="59"/>
        <end position="89"/>
    </location>
</feature>
<accession>A0ABD0YLS8</accession>
<keyword evidence="3" id="KW-1185">Reference proteome</keyword>
<protein>
    <submittedName>
        <fullName evidence="2">Uncharacterized protein</fullName>
    </submittedName>
</protein>
<evidence type="ECO:0000313" key="2">
    <source>
        <dbReference type="EMBL" id="KAL1116819.1"/>
    </source>
</evidence>
<evidence type="ECO:0000313" key="3">
    <source>
        <dbReference type="Proteomes" id="UP001558652"/>
    </source>
</evidence>
<feature type="compositionally biased region" description="Low complexity" evidence="1">
    <location>
        <begin position="73"/>
        <end position="82"/>
    </location>
</feature>
<evidence type="ECO:0000256" key="1">
    <source>
        <dbReference type="SAM" id="MobiDB-lite"/>
    </source>
</evidence>
<feature type="region of interest" description="Disordered" evidence="1">
    <location>
        <begin position="247"/>
        <end position="269"/>
    </location>
</feature>
<feature type="compositionally biased region" description="Polar residues" evidence="1">
    <location>
        <begin position="63"/>
        <end position="72"/>
    </location>
</feature>
<dbReference type="Proteomes" id="UP001558652">
    <property type="component" value="Unassembled WGS sequence"/>
</dbReference>
<proteinExistence type="predicted"/>
<reference evidence="2 3" key="1">
    <citation type="submission" date="2024-07" db="EMBL/GenBank/DDBJ databases">
        <title>Chromosome-level genome assembly of the water stick insect Ranatra chinensis (Heteroptera: Nepidae).</title>
        <authorList>
            <person name="Liu X."/>
        </authorList>
    </citation>
    <scope>NUCLEOTIDE SEQUENCE [LARGE SCALE GENOMIC DNA]</scope>
    <source>
        <strain evidence="2">Cailab_2021Rc</strain>
        <tissue evidence="2">Muscle</tissue>
    </source>
</reference>
<dbReference type="Gene3D" id="2.30.29.30">
    <property type="entry name" value="Pleckstrin-homology domain (PH domain)/Phosphotyrosine-binding domain (PTB)"/>
    <property type="match status" value="1"/>
</dbReference>
<dbReference type="EMBL" id="JBFDAA010000017">
    <property type="protein sequence ID" value="KAL1116819.1"/>
    <property type="molecule type" value="Genomic_DNA"/>
</dbReference>